<dbReference type="KEGG" id="clz:BIU88_01240"/>
<keyword evidence="2" id="KW-1185">Reference proteome</keyword>
<dbReference type="AlphaFoldDB" id="A0A1D8CYJ5"/>
<reference evidence="1" key="1">
    <citation type="submission" date="2016-09" db="EMBL/GenBank/DDBJ databases">
        <title>Genome sequence of Chlorobaculum limnaeum.</title>
        <authorList>
            <person name="Liu Z."/>
            <person name="Tank M."/>
            <person name="Bryant D.A."/>
        </authorList>
    </citation>
    <scope>NUCLEOTIDE SEQUENCE [LARGE SCALE GENOMIC DNA]</scope>
    <source>
        <strain evidence="1">DSM 1677</strain>
    </source>
</reference>
<protein>
    <submittedName>
        <fullName evidence="1">Uncharacterized protein</fullName>
    </submittedName>
</protein>
<organism evidence="1 2">
    <name type="scientific">Chlorobaculum limnaeum</name>
    <dbReference type="NCBI Taxonomy" id="274537"/>
    <lineage>
        <taxon>Bacteria</taxon>
        <taxon>Pseudomonadati</taxon>
        <taxon>Chlorobiota</taxon>
        <taxon>Chlorobiia</taxon>
        <taxon>Chlorobiales</taxon>
        <taxon>Chlorobiaceae</taxon>
        <taxon>Chlorobaculum</taxon>
    </lineage>
</organism>
<evidence type="ECO:0000313" key="1">
    <source>
        <dbReference type="EMBL" id="AOS82893.1"/>
    </source>
</evidence>
<name>A0A1D8CYJ5_CHLLM</name>
<gene>
    <name evidence="1" type="ORF">BIU88_01240</name>
</gene>
<accession>A0A1D8CYJ5</accession>
<dbReference type="EMBL" id="CP017305">
    <property type="protein sequence ID" value="AOS82893.1"/>
    <property type="molecule type" value="Genomic_DNA"/>
</dbReference>
<sequence length="95" mass="11217">MAFLDKLHQATHFYYQPIKFCEEPVFEMTTQHKRRDFGEFDSDGQEVVKRWYTFKWTDDTDFVATKIATKLAEVVHAHVENTIKRLSDEDSKANG</sequence>
<evidence type="ECO:0000313" key="2">
    <source>
        <dbReference type="Proteomes" id="UP000095185"/>
    </source>
</evidence>
<proteinExistence type="predicted"/>
<dbReference type="Proteomes" id="UP000095185">
    <property type="component" value="Chromosome"/>
</dbReference>